<keyword evidence="4" id="KW-0732">Signal</keyword>
<dbReference type="WBParaSite" id="PTRK_0000247500.1">
    <property type="protein sequence ID" value="PTRK_0000247500.1"/>
    <property type="gene ID" value="PTRK_0000247500"/>
</dbReference>
<dbReference type="Pfam" id="PF01826">
    <property type="entry name" value="TIL"/>
    <property type="match status" value="2"/>
</dbReference>
<evidence type="ECO:0000256" key="2">
    <source>
        <dbReference type="ARBA" id="ARBA00022900"/>
    </source>
</evidence>
<evidence type="ECO:0000256" key="3">
    <source>
        <dbReference type="ARBA" id="ARBA00023157"/>
    </source>
</evidence>
<dbReference type="PANTHER" id="PTHR23259">
    <property type="entry name" value="RIDDLE"/>
    <property type="match status" value="1"/>
</dbReference>
<evidence type="ECO:0000313" key="6">
    <source>
        <dbReference type="Proteomes" id="UP000038045"/>
    </source>
</evidence>
<dbReference type="Gene3D" id="2.10.25.10">
    <property type="entry name" value="Laminin"/>
    <property type="match status" value="2"/>
</dbReference>
<dbReference type="InterPro" id="IPR051368">
    <property type="entry name" value="SerProtInhib-TIL_Domain"/>
</dbReference>
<evidence type="ECO:0000259" key="5">
    <source>
        <dbReference type="Pfam" id="PF01826"/>
    </source>
</evidence>
<feature type="chain" id="PRO_5005891142" evidence="4">
    <location>
        <begin position="19"/>
        <end position="137"/>
    </location>
</feature>
<dbReference type="PANTHER" id="PTHR23259:SF70">
    <property type="entry name" value="ACCESSORY GLAND PROTEIN ACP62F-RELATED"/>
    <property type="match status" value="1"/>
</dbReference>
<accession>A0A0N4Z5T0</accession>
<dbReference type="Proteomes" id="UP000038045">
    <property type="component" value="Unplaced"/>
</dbReference>
<name>A0A0N4Z5T0_PARTI</name>
<evidence type="ECO:0000256" key="1">
    <source>
        <dbReference type="ARBA" id="ARBA00022690"/>
    </source>
</evidence>
<dbReference type="CDD" id="cd19941">
    <property type="entry name" value="TIL"/>
    <property type="match status" value="2"/>
</dbReference>
<evidence type="ECO:0000313" key="7">
    <source>
        <dbReference type="WBParaSite" id="PTRK_0000247500.1"/>
    </source>
</evidence>
<feature type="domain" description="TIL" evidence="5">
    <location>
        <begin position="85"/>
        <end position="137"/>
    </location>
</feature>
<dbReference type="InterPro" id="IPR036084">
    <property type="entry name" value="Ser_inhib-like_sf"/>
</dbReference>
<dbReference type="InterPro" id="IPR002919">
    <property type="entry name" value="TIL_dom"/>
</dbReference>
<sequence>MKFYILILIFILTCSLKGDPLCGYNEAYTKCSSMCEPTCDEQAPKCSKKCGPPKCQCAQGFFRDYNSKSCTHAMFCTYKPFECKGKNEVFTGCYRNCDPSCSDKTPPCTMDCGGPKCICKEGFVKDSKGSCIDVKKC</sequence>
<dbReference type="GO" id="GO:0004867">
    <property type="term" value="F:serine-type endopeptidase inhibitor activity"/>
    <property type="evidence" value="ECO:0007669"/>
    <property type="project" value="UniProtKB-KW"/>
</dbReference>
<dbReference type="AlphaFoldDB" id="A0A0N4Z5T0"/>
<keyword evidence="6" id="KW-1185">Reference proteome</keyword>
<dbReference type="SUPFAM" id="SSF57567">
    <property type="entry name" value="Serine protease inhibitors"/>
    <property type="match status" value="2"/>
</dbReference>
<protein>
    <submittedName>
        <fullName evidence="7">TIL domain-containing protein</fullName>
    </submittedName>
</protein>
<dbReference type="STRING" id="131310.A0A0N4Z5T0"/>
<evidence type="ECO:0000256" key="4">
    <source>
        <dbReference type="SAM" id="SignalP"/>
    </source>
</evidence>
<keyword evidence="3" id="KW-1015">Disulfide bond</keyword>
<proteinExistence type="predicted"/>
<keyword evidence="1" id="KW-0646">Protease inhibitor</keyword>
<reference evidence="7" key="1">
    <citation type="submission" date="2017-02" db="UniProtKB">
        <authorList>
            <consortium name="WormBaseParasite"/>
        </authorList>
    </citation>
    <scope>IDENTIFICATION</scope>
</reference>
<feature type="signal peptide" evidence="4">
    <location>
        <begin position="1"/>
        <end position="18"/>
    </location>
</feature>
<feature type="domain" description="TIL" evidence="5">
    <location>
        <begin position="22"/>
        <end position="76"/>
    </location>
</feature>
<keyword evidence="2" id="KW-0722">Serine protease inhibitor</keyword>
<organism evidence="6 7">
    <name type="scientific">Parastrongyloides trichosuri</name>
    <name type="common">Possum-specific nematode worm</name>
    <dbReference type="NCBI Taxonomy" id="131310"/>
    <lineage>
        <taxon>Eukaryota</taxon>
        <taxon>Metazoa</taxon>
        <taxon>Ecdysozoa</taxon>
        <taxon>Nematoda</taxon>
        <taxon>Chromadorea</taxon>
        <taxon>Rhabditida</taxon>
        <taxon>Tylenchina</taxon>
        <taxon>Panagrolaimomorpha</taxon>
        <taxon>Strongyloidoidea</taxon>
        <taxon>Strongyloididae</taxon>
        <taxon>Parastrongyloides</taxon>
    </lineage>
</organism>